<dbReference type="STRING" id="290052.ASU35_04185"/>
<dbReference type="NCBIfam" id="TIGR00099">
    <property type="entry name" value="Cof-subfamily"/>
    <property type="match status" value="1"/>
</dbReference>
<dbReference type="SFLD" id="SFLDG01140">
    <property type="entry name" value="C2.B:_Phosphomannomutase_and_P"/>
    <property type="match status" value="1"/>
</dbReference>
<evidence type="ECO:0000313" key="1">
    <source>
        <dbReference type="EMBL" id="KSV57618.1"/>
    </source>
</evidence>
<dbReference type="InterPro" id="IPR036412">
    <property type="entry name" value="HAD-like_sf"/>
</dbReference>
<organism evidence="1 2">
    <name type="scientific">Acetivibrio ethanolgignens</name>
    <dbReference type="NCBI Taxonomy" id="290052"/>
    <lineage>
        <taxon>Bacteria</taxon>
        <taxon>Bacillati</taxon>
        <taxon>Bacillota</taxon>
        <taxon>Clostridia</taxon>
        <taxon>Eubacteriales</taxon>
        <taxon>Oscillospiraceae</taxon>
        <taxon>Acetivibrio</taxon>
    </lineage>
</organism>
<name>A0A0V8QAM6_9FIRM</name>
<keyword evidence="2" id="KW-1185">Reference proteome</keyword>
<reference evidence="1 2" key="1">
    <citation type="submission" date="2015-11" db="EMBL/GenBank/DDBJ databases">
        <title>Butyribacter intestini gen. nov., sp. nov., a butyric acid-producing bacterium of the family Lachnospiraceae isolated from the human faeces.</title>
        <authorList>
            <person name="Zou Y."/>
            <person name="Xue W."/>
            <person name="Luo G."/>
            <person name="Lv M."/>
        </authorList>
    </citation>
    <scope>NUCLEOTIDE SEQUENCE [LARGE SCALE GENOMIC DNA]</scope>
    <source>
        <strain evidence="1 2">ACET-33324</strain>
    </source>
</reference>
<protein>
    <recommendedName>
        <fullName evidence="3">Hydrolase</fullName>
    </recommendedName>
</protein>
<dbReference type="Gene3D" id="3.30.1240.10">
    <property type="match status" value="1"/>
</dbReference>
<dbReference type="GO" id="GO:0000287">
    <property type="term" value="F:magnesium ion binding"/>
    <property type="evidence" value="ECO:0007669"/>
    <property type="project" value="TreeGrafter"/>
</dbReference>
<dbReference type="InterPro" id="IPR000150">
    <property type="entry name" value="Cof"/>
</dbReference>
<sequence>MKRKIIFFDIDGTLLSEITGEIPVSAVEAIHKAQRKGHLAVINTGRTWPLLEKRVQEVGFDAYICGCGTKIVYRNEVLFHQTVADDVIGKVVKALEKYKIDGILEGDKKLYLNDREKIFSEEWKAFYDRFHKIAGSFQEAGISMDKLYTLTNPESDLEGFQEELGAWFDFIDRDNGYYELVPRGFSKASGIRMLTERLGMSMEDTISIGDSNNDLPMLTATAVSIAMGVHSEGIHDKVDFITKTVEEDGIYYALEHYGLF</sequence>
<proteinExistence type="predicted"/>
<dbReference type="GO" id="GO:0005829">
    <property type="term" value="C:cytosol"/>
    <property type="evidence" value="ECO:0007669"/>
    <property type="project" value="TreeGrafter"/>
</dbReference>
<gene>
    <name evidence="1" type="ORF">ASU35_04185</name>
</gene>
<dbReference type="Pfam" id="PF08282">
    <property type="entry name" value="Hydrolase_3"/>
    <property type="match status" value="1"/>
</dbReference>
<evidence type="ECO:0008006" key="3">
    <source>
        <dbReference type="Google" id="ProtNLM"/>
    </source>
</evidence>
<dbReference type="SUPFAM" id="SSF56784">
    <property type="entry name" value="HAD-like"/>
    <property type="match status" value="1"/>
</dbReference>
<dbReference type="EMBL" id="LNAM01000208">
    <property type="protein sequence ID" value="KSV57618.1"/>
    <property type="molecule type" value="Genomic_DNA"/>
</dbReference>
<dbReference type="GO" id="GO:0016791">
    <property type="term" value="F:phosphatase activity"/>
    <property type="evidence" value="ECO:0007669"/>
    <property type="project" value="TreeGrafter"/>
</dbReference>
<dbReference type="InterPro" id="IPR023214">
    <property type="entry name" value="HAD_sf"/>
</dbReference>
<dbReference type="AlphaFoldDB" id="A0A0V8QAM6"/>
<dbReference type="PANTHER" id="PTHR10000:SF25">
    <property type="entry name" value="PHOSPHATASE YKRA-RELATED"/>
    <property type="match status" value="1"/>
</dbReference>
<accession>A0A0V8QAM6</accession>
<evidence type="ECO:0000313" key="2">
    <source>
        <dbReference type="Proteomes" id="UP000054874"/>
    </source>
</evidence>
<dbReference type="RefSeq" id="WP_058354114.1">
    <property type="nucleotide sequence ID" value="NZ_CABMMD010000208.1"/>
</dbReference>
<dbReference type="Proteomes" id="UP000054874">
    <property type="component" value="Unassembled WGS sequence"/>
</dbReference>
<dbReference type="PANTHER" id="PTHR10000">
    <property type="entry name" value="PHOSPHOSERINE PHOSPHATASE"/>
    <property type="match status" value="1"/>
</dbReference>
<dbReference type="InterPro" id="IPR006379">
    <property type="entry name" value="HAD-SF_hydro_IIB"/>
</dbReference>
<dbReference type="SFLD" id="SFLDS00003">
    <property type="entry name" value="Haloacid_Dehalogenase"/>
    <property type="match status" value="1"/>
</dbReference>
<dbReference type="PROSITE" id="PS01228">
    <property type="entry name" value="COF_1"/>
    <property type="match status" value="1"/>
</dbReference>
<dbReference type="OrthoDB" id="9810101at2"/>
<dbReference type="Gene3D" id="3.40.50.1000">
    <property type="entry name" value="HAD superfamily/HAD-like"/>
    <property type="match status" value="1"/>
</dbReference>
<dbReference type="NCBIfam" id="TIGR01484">
    <property type="entry name" value="HAD-SF-IIB"/>
    <property type="match status" value="1"/>
</dbReference>
<comment type="caution">
    <text evidence="1">The sequence shown here is derived from an EMBL/GenBank/DDBJ whole genome shotgun (WGS) entry which is preliminary data.</text>
</comment>